<organism evidence="4 5">
    <name type="scientific">Sorangium cellulosum</name>
    <name type="common">Polyangium cellulosum</name>
    <dbReference type="NCBI Taxonomy" id="56"/>
    <lineage>
        <taxon>Bacteria</taxon>
        <taxon>Pseudomonadati</taxon>
        <taxon>Myxococcota</taxon>
        <taxon>Polyangia</taxon>
        <taxon>Polyangiales</taxon>
        <taxon>Polyangiaceae</taxon>
        <taxon>Sorangium</taxon>
    </lineage>
</organism>
<proteinExistence type="predicted"/>
<feature type="transmembrane region" description="Helical" evidence="2">
    <location>
        <begin position="255"/>
        <end position="277"/>
    </location>
</feature>
<feature type="compositionally biased region" description="Low complexity" evidence="1">
    <location>
        <begin position="228"/>
        <end position="243"/>
    </location>
</feature>
<reference evidence="4 5" key="1">
    <citation type="submission" date="2015-09" db="EMBL/GenBank/DDBJ databases">
        <title>Sorangium comparison.</title>
        <authorList>
            <person name="Zaburannyi N."/>
            <person name="Bunk B."/>
            <person name="Overmann J."/>
            <person name="Mueller R."/>
        </authorList>
    </citation>
    <scope>NUCLEOTIDE SEQUENCE [LARGE SCALE GENOMIC DNA]</scope>
    <source>
        <strain evidence="4 5">So ce836</strain>
    </source>
</reference>
<protein>
    <recommendedName>
        <fullName evidence="6">PEGA domain-containing protein</fullName>
    </recommendedName>
</protein>
<sequence>MRLARCAGLAVLLVAAGYSRGALAEGPQSAGSGVGDAPSAVAPSGTSPTTASPAGLSPEATAETLRRAEQARRAGRWEEAAAAYRIAWASTGDPRWAGELGLAELSLRRYRDAAEHLRRALEAEDALAPDRKARVQQGLRRAAQEVAAVAVVVGKPEAEVFIDGRRVGQGLATYVVYVEPGSHEARATLAGHEDGVGRFEAQRGDTPAIGLALKEKPKPPAPRPAAAPPAAASAPGPAAMRPAGEGTAVGPAIRIGGLALASAGVVVGAGFALAWAVKDGEAATLREQIRSVSGENGCSPKKGITDARCPHLRDALEARDALGLVAVASLVASGVIGAAALSSFWWAPAPDHGGVRVVPRATAHGGGVRIDGAW</sequence>
<keyword evidence="2" id="KW-0472">Membrane</keyword>
<dbReference type="InterPro" id="IPR011990">
    <property type="entry name" value="TPR-like_helical_dom_sf"/>
</dbReference>
<keyword evidence="2" id="KW-0812">Transmembrane</keyword>
<dbReference type="SUPFAM" id="SSF48452">
    <property type="entry name" value="TPR-like"/>
    <property type="match status" value="1"/>
</dbReference>
<dbReference type="Gene3D" id="1.25.40.10">
    <property type="entry name" value="Tetratricopeptide repeat domain"/>
    <property type="match status" value="1"/>
</dbReference>
<keyword evidence="2" id="KW-1133">Transmembrane helix</keyword>
<feature type="chain" id="PRO_5020946020" description="PEGA domain-containing protein" evidence="3">
    <location>
        <begin position="25"/>
        <end position="374"/>
    </location>
</feature>
<keyword evidence="3" id="KW-0732">Signal</keyword>
<dbReference type="Proteomes" id="UP000295497">
    <property type="component" value="Chromosome"/>
</dbReference>
<accession>A0A4P2QFW9</accession>
<feature type="transmembrane region" description="Helical" evidence="2">
    <location>
        <begin position="321"/>
        <end position="347"/>
    </location>
</feature>
<evidence type="ECO:0000256" key="1">
    <source>
        <dbReference type="SAM" id="MobiDB-lite"/>
    </source>
</evidence>
<feature type="region of interest" description="Disordered" evidence="1">
    <location>
        <begin position="25"/>
        <end position="71"/>
    </location>
</feature>
<name>A0A4P2QFW9_SORCE</name>
<evidence type="ECO:0008006" key="6">
    <source>
        <dbReference type="Google" id="ProtNLM"/>
    </source>
</evidence>
<dbReference type="EMBL" id="CP012672">
    <property type="protein sequence ID" value="AUX28735.1"/>
    <property type="molecule type" value="Genomic_DNA"/>
</dbReference>
<gene>
    <name evidence="4" type="ORF">SOCE836_008160</name>
</gene>
<evidence type="ECO:0000256" key="3">
    <source>
        <dbReference type="SAM" id="SignalP"/>
    </source>
</evidence>
<dbReference type="AlphaFoldDB" id="A0A4P2QFW9"/>
<feature type="signal peptide" evidence="3">
    <location>
        <begin position="1"/>
        <end position="24"/>
    </location>
</feature>
<evidence type="ECO:0000256" key="2">
    <source>
        <dbReference type="SAM" id="Phobius"/>
    </source>
</evidence>
<feature type="region of interest" description="Disordered" evidence="1">
    <location>
        <begin position="212"/>
        <end position="244"/>
    </location>
</feature>
<evidence type="ECO:0000313" key="4">
    <source>
        <dbReference type="EMBL" id="AUX28735.1"/>
    </source>
</evidence>
<evidence type="ECO:0000313" key="5">
    <source>
        <dbReference type="Proteomes" id="UP000295497"/>
    </source>
</evidence>
<dbReference type="RefSeq" id="WP_207217736.1">
    <property type="nucleotide sequence ID" value="NZ_CP012672.1"/>
</dbReference>